<dbReference type="Proteomes" id="UP000319980">
    <property type="component" value="Unassembled WGS sequence"/>
</dbReference>
<evidence type="ECO:0000313" key="2">
    <source>
        <dbReference type="Proteomes" id="UP000319980"/>
    </source>
</evidence>
<comment type="caution">
    <text evidence="1">The sequence shown here is derived from an EMBL/GenBank/DDBJ whole genome shotgun (WGS) entry which is preliminary data.</text>
</comment>
<gene>
    <name evidence="1" type="ORF">FQY83_14230</name>
</gene>
<dbReference type="AlphaFoldDB" id="A0A5C5TWF3"/>
<sequence length="131" mass="14461">MTQHKRRGRLPACIGKIVEARRKRWRTSAEVAKPAEQKAAESAIEYVLKNLACAAEIVQTFDGASRQRAVLPPAESPRRLKVVDPAADRPINVRKALSDAMADLHEAALKAEQRAAEIKAYLERHPEGGES</sequence>
<reference evidence="1 2" key="1">
    <citation type="journal article" date="2008" name="Int. J. Syst. Evol. Microbiol.">
        <title>Luteimonas marina sp. nov., isolated from seawater.</title>
        <authorList>
            <person name="Baik K.S."/>
            <person name="Park S.C."/>
            <person name="Kim M.S."/>
            <person name="Kim E.M."/>
            <person name="Park C."/>
            <person name="Chun J."/>
            <person name="Seong C.N."/>
        </authorList>
    </citation>
    <scope>NUCLEOTIDE SEQUENCE [LARGE SCALE GENOMIC DNA]</scope>
    <source>
        <strain evidence="1 2">FR1330</strain>
    </source>
</reference>
<accession>A0A5C5TWF3</accession>
<dbReference type="RefSeq" id="WP_146388638.1">
    <property type="nucleotide sequence ID" value="NZ_VOHK01000006.1"/>
</dbReference>
<proteinExistence type="predicted"/>
<name>A0A5C5TWF3_9GAMM</name>
<evidence type="ECO:0000313" key="1">
    <source>
        <dbReference type="EMBL" id="TWT18533.1"/>
    </source>
</evidence>
<dbReference type="EMBL" id="VOHK01000006">
    <property type="protein sequence ID" value="TWT18533.1"/>
    <property type="molecule type" value="Genomic_DNA"/>
</dbReference>
<organism evidence="1 2">
    <name type="scientific">Luteimonas marina</name>
    <dbReference type="NCBI Taxonomy" id="488485"/>
    <lineage>
        <taxon>Bacteria</taxon>
        <taxon>Pseudomonadati</taxon>
        <taxon>Pseudomonadota</taxon>
        <taxon>Gammaproteobacteria</taxon>
        <taxon>Lysobacterales</taxon>
        <taxon>Lysobacteraceae</taxon>
        <taxon>Luteimonas</taxon>
    </lineage>
</organism>
<keyword evidence="2" id="KW-1185">Reference proteome</keyword>
<protein>
    <submittedName>
        <fullName evidence="1">Uncharacterized protein</fullName>
    </submittedName>
</protein>